<dbReference type="STRING" id="4537.A0A0E0M8S4"/>
<dbReference type="OMA" id="HCSAQIF"/>
<proteinExistence type="predicted"/>
<protein>
    <submittedName>
        <fullName evidence="1">Uncharacterized protein</fullName>
    </submittedName>
</protein>
<dbReference type="Proteomes" id="UP000026962">
    <property type="component" value="Chromosome 10"/>
</dbReference>
<reference evidence="1" key="2">
    <citation type="submission" date="2018-05" db="EMBL/GenBank/DDBJ databases">
        <title>OpunRS2 (Oryza punctata Reference Sequence Version 2).</title>
        <authorList>
            <person name="Zhang J."/>
            <person name="Kudrna D."/>
            <person name="Lee S."/>
            <person name="Talag J."/>
            <person name="Welchert J."/>
            <person name="Wing R.A."/>
        </authorList>
    </citation>
    <scope>NUCLEOTIDE SEQUENCE [LARGE SCALE GENOMIC DNA]</scope>
</reference>
<name>A0A0E0M8S4_ORYPU</name>
<organism evidence="1">
    <name type="scientific">Oryza punctata</name>
    <name type="common">Red rice</name>
    <dbReference type="NCBI Taxonomy" id="4537"/>
    <lineage>
        <taxon>Eukaryota</taxon>
        <taxon>Viridiplantae</taxon>
        <taxon>Streptophyta</taxon>
        <taxon>Embryophyta</taxon>
        <taxon>Tracheophyta</taxon>
        <taxon>Spermatophyta</taxon>
        <taxon>Magnoliopsida</taxon>
        <taxon>Liliopsida</taxon>
        <taxon>Poales</taxon>
        <taxon>Poaceae</taxon>
        <taxon>BOP clade</taxon>
        <taxon>Oryzoideae</taxon>
        <taxon>Oryzeae</taxon>
        <taxon>Oryzinae</taxon>
        <taxon>Oryza</taxon>
    </lineage>
</organism>
<accession>A0A0E0M8S4</accession>
<keyword evidence="2" id="KW-1185">Reference proteome</keyword>
<dbReference type="Gene3D" id="3.40.50.720">
    <property type="entry name" value="NAD(P)-binding Rossmann-like Domain"/>
    <property type="match status" value="1"/>
</dbReference>
<dbReference type="EnsemblPlants" id="OPUNC10G11660.1">
    <property type="protein sequence ID" value="OPUNC10G11660.1"/>
    <property type="gene ID" value="OPUNC10G11660"/>
</dbReference>
<evidence type="ECO:0000313" key="1">
    <source>
        <dbReference type="EnsemblPlants" id="OPUNC10G11660.1"/>
    </source>
</evidence>
<dbReference type="eggNOG" id="KOG1502">
    <property type="taxonomic scope" value="Eukaryota"/>
</dbReference>
<evidence type="ECO:0000313" key="2">
    <source>
        <dbReference type="Proteomes" id="UP000026962"/>
    </source>
</evidence>
<sequence length="113" mass="12233">MLKTSQDLAGGTTPVVHLRDVFLAEKGETAKPGGRYICCGANTTVARLARFLAGKFPQYSVKTDGFGDVAEEPRMLLSSEKLVGEGFEYECKSLDDMFDDAVECGKALGMLPY</sequence>
<dbReference type="Gramene" id="OPUNC10G11660.1">
    <property type="protein sequence ID" value="OPUNC10G11660.1"/>
    <property type="gene ID" value="OPUNC10G11660"/>
</dbReference>
<reference evidence="1" key="1">
    <citation type="submission" date="2015-04" db="UniProtKB">
        <authorList>
            <consortium name="EnsemblPlants"/>
        </authorList>
    </citation>
    <scope>IDENTIFICATION</scope>
</reference>
<dbReference type="HOGENOM" id="CLU_007383_9_5_1"/>
<dbReference type="AlphaFoldDB" id="A0A0E0M8S4"/>